<gene>
    <name evidence="3" type="ORF">MSG_00551</name>
</gene>
<protein>
    <submittedName>
        <fullName evidence="3">Uncharacterized protein</fullName>
    </submittedName>
</protein>
<reference evidence="4" key="1">
    <citation type="submission" date="2017-06" db="EMBL/GenBank/DDBJ databases">
        <title>Complete Genome Sequence of Mycobacterium shigaense.</title>
        <authorList>
            <person name="Fukano H."/>
            <person name="Yoshida M."/>
            <person name="Kazumi Y."/>
            <person name="Ogura Y."/>
            <person name="Mitarai S."/>
            <person name="Hayashi T."/>
            <person name="Hoshino Y."/>
        </authorList>
    </citation>
    <scope>NUCLEOTIDE SEQUENCE [LARGE SCALE GENOMIC DNA]</scope>
    <source>
        <strain evidence="4">UN-152</strain>
    </source>
</reference>
<keyword evidence="4" id="KW-1185">Reference proteome</keyword>
<keyword evidence="2" id="KW-0472">Membrane</keyword>
<organism evidence="3 4">
    <name type="scientific">Mycobacterium shigaense</name>
    <dbReference type="NCBI Taxonomy" id="722731"/>
    <lineage>
        <taxon>Bacteria</taxon>
        <taxon>Bacillati</taxon>
        <taxon>Actinomycetota</taxon>
        <taxon>Actinomycetes</taxon>
        <taxon>Mycobacteriales</taxon>
        <taxon>Mycobacteriaceae</taxon>
        <taxon>Mycobacterium</taxon>
        <taxon>Mycobacterium simiae complex</taxon>
    </lineage>
</organism>
<sequence length="159" mass="17053">MPPNGPPDDFNNQVTRHANAAGPQPPPQEPEPALEPLGDEPEPAPWYRRPAGLLIWALSVLILVALIVYGILQLVHDQGTGTTPSTTSTTSRTPTTTTTSTTTTTTTTTTPPATSTTTSTSTEAVVPSSEQPTRQPTQQQPTHRHHWPSWLPTTVPQLP</sequence>
<feature type="region of interest" description="Disordered" evidence="1">
    <location>
        <begin position="1"/>
        <end position="43"/>
    </location>
</feature>
<dbReference type="EMBL" id="AP018164">
    <property type="protein sequence ID" value="BAX90715.1"/>
    <property type="molecule type" value="Genomic_DNA"/>
</dbReference>
<feature type="region of interest" description="Disordered" evidence="1">
    <location>
        <begin position="78"/>
        <end position="159"/>
    </location>
</feature>
<keyword evidence="2" id="KW-0812">Transmembrane</keyword>
<dbReference type="AlphaFoldDB" id="A0A1Z4ECM5"/>
<name>A0A1Z4ECM5_9MYCO</name>
<evidence type="ECO:0000313" key="3">
    <source>
        <dbReference type="EMBL" id="BAX90715.1"/>
    </source>
</evidence>
<dbReference type="KEGG" id="mshg:MSG_00551"/>
<evidence type="ECO:0000256" key="2">
    <source>
        <dbReference type="SAM" id="Phobius"/>
    </source>
</evidence>
<feature type="compositionally biased region" description="Low complexity" evidence="1">
    <location>
        <begin position="80"/>
        <end position="122"/>
    </location>
</feature>
<feature type="compositionally biased region" description="Low complexity" evidence="1">
    <location>
        <begin position="131"/>
        <end position="141"/>
    </location>
</feature>
<keyword evidence="2" id="KW-1133">Transmembrane helix</keyword>
<dbReference type="Proteomes" id="UP000217736">
    <property type="component" value="Chromosome"/>
</dbReference>
<dbReference type="RefSeq" id="WP_096436867.1">
    <property type="nucleotide sequence ID" value="NZ_AP018164.1"/>
</dbReference>
<proteinExistence type="predicted"/>
<accession>A0A1Z4ECM5</accession>
<evidence type="ECO:0000313" key="4">
    <source>
        <dbReference type="Proteomes" id="UP000217736"/>
    </source>
</evidence>
<feature type="transmembrane region" description="Helical" evidence="2">
    <location>
        <begin position="53"/>
        <end position="72"/>
    </location>
</feature>
<evidence type="ECO:0000256" key="1">
    <source>
        <dbReference type="SAM" id="MobiDB-lite"/>
    </source>
</evidence>